<organism evidence="4 5">
    <name type="scientific">Micractinium conductrix</name>
    <dbReference type="NCBI Taxonomy" id="554055"/>
    <lineage>
        <taxon>Eukaryota</taxon>
        <taxon>Viridiplantae</taxon>
        <taxon>Chlorophyta</taxon>
        <taxon>core chlorophytes</taxon>
        <taxon>Trebouxiophyceae</taxon>
        <taxon>Chlorellales</taxon>
        <taxon>Chlorellaceae</taxon>
        <taxon>Chlorella clade</taxon>
        <taxon>Micractinium</taxon>
    </lineage>
</organism>
<feature type="domain" description="SAC" evidence="3">
    <location>
        <begin position="314"/>
        <end position="350"/>
    </location>
</feature>
<dbReference type="STRING" id="554055.A0A2P6UZ35"/>
<dbReference type="InterPro" id="IPR036020">
    <property type="entry name" value="WW_dom_sf"/>
</dbReference>
<dbReference type="SUPFAM" id="SSF51045">
    <property type="entry name" value="WW domain"/>
    <property type="match status" value="1"/>
</dbReference>
<gene>
    <name evidence="4" type="ORF">C2E20_9257</name>
</gene>
<dbReference type="GO" id="GO:0016791">
    <property type="term" value="F:phosphatase activity"/>
    <property type="evidence" value="ECO:0007669"/>
    <property type="project" value="InterPro"/>
</dbReference>
<proteinExistence type="predicted"/>
<dbReference type="SMART" id="SM00456">
    <property type="entry name" value="WW"/>
    <property type="match status" value="1"/>
</dbReference>
<feature type="compositionally biased region" description="Low complexity" evidence="1">
    <location>
        <begin position="773"/>
        <end position="785"/>
    </location>
</feature>
<feature type="compositionally biased region" description="Low complexity" evidence="1">
    <location>
        <begin position="461"/>
        <end position="477"/>
    </location>
</feature>
<keyword evidence="5" id="KW-1185">Reference proteome</keyword>
<feature type="non-terminal residue" evidence="4">
    <location>
        <position position="1350"/>
    </location>
</feature>
<dbReference type="PANTHER" id="PTHR46817">
    <property type="entry name" value="PHOSPHOINOSITIDE PHOSPHATASE SAC9-RELATED"/>
    <property type="match status" value="1"/>
</dbReference>
<dbReference type="PANTHER" id="PTHR46817:SF1">
    <property type="entry name" value="SAC DOMAIN-CONTAINING PROTEIN"/>
    <property type="match status" value="1"/>
</dbReference>
<dbReference type="EMBL" id="LHPF02000146">
    <property type="protein sequence ID" value="PSC67064.1"/>
    <property type="molecule type" value="Genomic_DNA"/>
</dbReference>
<evidence type="ECO:0000259" key="2">
    <source>
        <dbReference type="PROSITE" id="PS50020"/>
    </source>
</evidence>
<dbReference type="InterPro" id="IPR001202">
    <property type="entry name" value="WW_dom"/>
</dbReference>
<dbReference type="PROSITE" id="PS50275">
    <property type="entry name" value="SAC"/>
    <property type="match status" value="2"/>
</dbReference>
<evidence type="ECO:0000259" key="3">
    <source>
        <dbReference type="PROSITE" id="PS50275"/>
    </source>
</evidence>
<feature type="domain" description="SAC" evidence="3">
    <location>
        <begin position="146"/>
        <end position="270"/>
    </location>
</feature>
<evidence type="ECO:0000313" key="4">
    <source>
        <dbReference type="EMBL" id="PSC67064.1"/>
    </source>
</evidence>
<feature type="region of interest" description="Disordered" evidence="1">
    <location>
        <begin position="415"/>
        <end position="539"/>
    </location>
</feature>
<dbReference type="OrthoDB" id="405996at2759"/>
<sequence length="1350" mass="140958">MPTHLPGGCPGQSEALDHLQGRGYEVVERGYALLGYAVAGPAAGVLLATRVRDKALLPGGHTVYAVTDSQWTSVPLQNEAADAAAVAALAGLPPPRRSAEFWRALQQFTLNNAHYYCETADISRPFPSWLRQPLVELGLYDHCPALLQGAVECSMQTLPTGSRFSMCLISRRSRRHPGTRYIARGLNSMAGPGNEIECELLTWTHPEQRQYAGAAPHSTSGSFTATTFSGVPDAVAAGGSSSGGSSRSGSNEPLRWARVVWRRGTVPIWWGVNLQSLAQVVNFDWHGNMGRLSEEKAVEGFWSLMEPFVKQAQQSGVLRFNCADSLDRTNAATCFAMLPVLQEQLRVLGFELECATPPAAAALLRSRQRSSAGDIAGLAAANDTLEAAASGLPEGWEVRQHEGRLLYIDHINKTTQWAPPSPQQRPGSAGTGAAGGGGGSRPGSGAPLSARMMQSASDMLARLQQRSTSSTSPSRATPLERLERRSSPPRVASPEGHYWSRTGSSNSLNSVPHAASAPDVTLGGSRPSTASEAPPSPALALADPRRPWAFFDYDINDVRDRLYRDAVSEYVEIFRVHGDIHSFLYTGSPAMHSHVLSLVVQGGKGYGATSGVGKLQNLRVAVQRRWNNTGLGYTDSAHAQLGGVEAFEAQPLPPPSSAAHSRTPSSVTAWGPLGAGVDTLAASVAARLPQLEEHAAAGGGTDVERCDDDDDRAHAVPGVAAAVHDGVLGVRQSLLDLEPFPDDELPPAERHLHAQPPLAQQEQQHGVDSWGMSEAGPGAAAPSGEDSGGGALAPAAQERLQLAADVVDAAYAGLRPFYSNLLDDMGATDSFLICGHSLLLELLAGERLDWSHGGQFLQLRAALERFIAGINAANTTGLRYWVVLFDASAAVLPGAAAQAALALAASWLPALGGDPSGGAAAAASSAAQLQRARLFLQAAVVANQAQGVQCAFMSELRFMAEGHLFGFRTGWRSWVPSRRGTADRNALSAAAARDVGLAFERSAAEADGGSEGGALDAAALAQEIVGSAPPGRVRAALGAACCGLVAAQAAADGVPPTACQLYAQAWCLHELLLRRLSLQERALRLPEEPAGEAGGADGHSWQEVQRGLHTFLSAFHATAVAVLHSSSGSGSGATAAGGLACDGAGGSASGGASLALDASMADWVDGRLLHCVVQALWQGRPVGPLSPEEHVELQALLQQAAQHAASAGFAGGDSWAAALRQDAAPGKAGDVQHLLQQLLQPVPPQHVGSPAAEAGAPERRVLQENALVQAVVGSGGGVSAGLLLGLGAEEAGEYVEGSKAYDASFHWHSGKPIDATQMDVAAEELEVKQDLQAMTLEEVAACDALPPWVR</sequence>
<protein>
    <submittedName>
        <fullName evidence="4">Phosphoinositide phosphatase SAC9</fullName>
    </submittedName>
</protein>
<accession>A0A2P6UZ35</accession>
<name>A0A2P6UZ35_9CHLO</name>
<dbReference type="Gene3D" id="2.20.70.10">
    <property type="match status" value="1"/>
</dbReference>
<feature type="region of interest" description="Disordered" evidence="1">
    <location>
        <begin position="757"/>
        <end position="791"/>
    </location>
</feature>
<dbReference type="Proteomes" id="UP000239649">
    <property type="component" value="Unassembled WGS sequence"/>
</dbReference>
<reference evidence="4 5" key="1">
    <citation type="journal article" date="2018" name="Plant J.">
        <title>Genome sequences of Chlorella sorokiniana UTEX 1602 and Micractinium conductrix SAG 241.80: implications to maltose excretion by a green alga.</title>
        <authorList>
            <person name="Arriola M.B."/>
            <person name="Velmurugan N."/>
            <person name="Zhang Y."/>
            <person name="Plunkett M.H."/>
            <person name="Hondzo H."/>
            <person name="Barney B.M."/>
        </authorList>
    </citation>
    <scope>NUCLEOTIDE SEQUENCE [LARGE SCALE GENOMIC DNA]</scope>
    <source>
        <strain evidence="4 5">SAG 241.80</strain>
    </source>
</reference>
<dbReference type="Pfam" id="PF02383">
    <property type="entry name" value="Syja_N"/>
    <property type="match status" value="1"/>
</dbReference>
<dbReference type="CDD" id="cd00201">
    <property type="entry name" value="WW"/>
    <property type="match status" value="1"/>
</dbReference>
<feature type="domain" description="WW" evidence="2">
    <location>
        <begin position="390"/>
        <end position="422"/>
    </location>
</feature>
<comment type="caution">
    <text evidence="4">The sequence shown here is derived from an EMBL/GenBank/DDBJ whole genome shotgun (WGS) entry which is preliminary data.</text>
</comment>
<dbReference type="PROSITE" id="PS50020">
    <property type="entry name" value="WW_DOMAIN_2"/>
    <property type="match status" value="1"/>
</dbReference>
<feature type="compositionally biased region" description="Polar residues" evidence="1">
    <location>
        <begin position="501"/>
        <end position="510"/>
    </location>
</feature>
<feature type="compositionally biased region" description="Low complexity" evidence="1">
    <location>
        <begin position="525"/>
        <end position="539"/>
    </location>
</feature>
<feature type="compositionally biased region" description="Gly residues" evidence="1">
    <location>
        <begin position="429"/>
        <end position="442"/>
    </location>
</feature>
<evidence type="ECO:0000313" key="5">
    <source>
        <dbReference type="Proteomes" id="UP000239649"/>
    </source>
</evidence>
<dbReference type="InterPro" id="IPR002013">
    <property type="entry name" value="SAC_dom"/>
</dbReference>
<evidence type="ECO:0000256" key="1">
    <source>
        <dbReference type="SAM" id="MobiDB-lite"/>
    </source>
</evidence>